<protein>
    <submittedName>
        <fullName evidence="2">Uncharacterized protein</fullName>
    </submittedName>
</protein>
<keyword evidence="1" id="KW-1133">Transmembrane helix</keyword>
<accession>A0A1I2FFP8</accession>
<dbReference type="AlphaFoldDB" id="A0A1I2FFP8"/>
<gene>
    <name evidence="2" type="ORF">SAMN04488523_11583</name>
</gene>
<feature type="transmembrane region" description="Helical" evidence="1">
    <location>
        <begin position="63"/>
        <end position="86"/>
    </location>
</feature>
<evidence type="ECO:0000313" key="2">
    <source>
        <dbReference type="EMBL" id="SFF03729.1"/>
    </source>
</evidence>
<keyword evidence="1" id="KW-0812">Transmembrane</keyword>
<dbReference type="STRING" id="74348.SAMN04488523_11583"/>
<name>A0A1I2FFP8_9RHOB</name>
<dbReference type="Proteomes" id="UP000198977">
    <property type="component" value="Unassembled WGS sequence"/>
</dbReference>
<organism evidence="2 3">
    <name type="scientific">Sulfitobacter brevis</name>
    <dbReference type="NCBI Taxonomy" id="74348"/>
    <lineage>
        <taxon>Bacteria</taxon>
        <taxon>Pseudomonadati</taxon>
        <taxon>Pseudomonadota</taxon>
        <taxon>Alphaproteobacteria</taxon>
        <taxon>Rhodobacterales</taxon>
        <taxon>Roseobacteraceae</taxon>
        <taxon>Sulfitobacter</taxon>
    </lineage>
</organism>
<keyword evidence="1" id="KW-0472">Membrane</keyword>
<dbReference type="OrthoDB" id="9154118at2"/>
<dbReference type="RefSeq" id="WP_143092479.1">
    <property type="nucleotide sequence ID" value="NZ_FOMW01000015.1"/>
</dbReference>
<dbReference type="EMBL" id="FOMW01000015">
    <property type="protein sequence ID" value="SFF03729.1"/>
    <property type="molecule type" value="Genomic_DNA"/>
</dbReference>
<sequence length="128" mass="13773">MKKFNADGPELGLFDFNKSRGKLTKSATVPPVVISAKEWEVVCAAPATPNGVYRNFGKQLLDCALVIASLPFTLPVILLCAIALWIESGQPFYGCCHVNSASLQIGMPIVDQATFAADFHASNASSRW</sequence>
<keyword evidence="3" id="KW-1185">Reference proteome</keyword>
<reference evidence="3" key="1">
    <citation type="submission" date="2016-10" db="EMBL/GenBank/DDBJ databases">
        <authorList>
            <person name="Varghese N."/>
            <person name="Submissions S."/>
        </authorList>
    </citation>
    <scope>NUCLEOTIDE SEQUENCE [LARGE SCALE GENOMIC DNA]</scope>
    <source>
        <strain evidence="3">DSM 11443</strain>
    </source>
</reference>
<evidence type="ECO:0000313" key="3">
    <source>
        <dbReference type="Proteomes" id="UP000198977"/>
    </source>
</evidence>
<evidence type="ECO:0000256" key="1">
    <source>
        <dbReference type="SAM" id="Phobius"/>
    </source>
</evidence>
<proteinExistence type="predicted"/>